<dbReference type="Proteomes" id="UP000681586">
    <property type="component" value="Unassembled WGS sequence"/>
</dbReference>
<gene>
    <name evidence="2" type="ORF">JJQ58_04555</name>
</gene>
<dbReference type="InterPro" id="IPR000182">
    <property type="entry name" value="GNAT_dom"/>
</dbReference>
<dbReference type="RefSeq" id="WP_203153681.1">
    <property type="nucleotide sequence ID" value="NZ_JAEPSA010000006.1"/>
</dbReference>
<dbReference type="Gene3D" id="3.40.630.30">
    <property type="match status" value="1"/>
</dbReference>
<proteinExistence type="predicted"/>
<name>A0ABS5MLG6_9STAP</name>
<dbReference type="Pfam" id="PF13673">
    <property type="entry name" value="Acetyltransf_10"/>
    <property type="match status" value="1"/>
</dbReference>
<dbReference type="CDD" id="cd04301">
    <property type="entry name" value="NAT_SF"/>
    <property type="match status" value="1"/>
</dbReference>
<sequence>MKIRMFETKDAQEVCDLIIHTLRTTNIKDESIEEIEKVVRTITPESIIERASFTNFYLFEDNFKIIATGAIGPYWGSETESSLFTIFVSPQYQGRGIGKLIIETLENDYYFKSAKRIEIPASVTAVQFYRKYGYDFKDGIKEKDDEGIHRMEKFR</sequence>
<keyword evidence="3" id="KW-1185">Reference proteome</keyword>
<organism evidence="2 3">
    <name type="scientific">Mammaliicoccus fleurettii</name>
    <dbReference type="NCBI Taxonomy" id="150056"/>
    <lineage>
        <taxon>Bacteria</taxon>
        <taxon>Bacillati</taxon>
        <taxon>Bacillota</taxon>
        <taxon>Bacilli</taxon>
        <taxon>Bacillales</taxon>
        <taxon>Staphylococcaceae</taxon>
        <taxon>Mammaliicoccus</taxon>
    </lineage>
</organism>
<evidence type="ECO:0000313" key="2">
    <source>
        <dbReference type="EMBL" id="MBS3696755.1"/>
    </source>
</evidence>
<dbReference type="PROSITE" id="PS51186">
    <property type="entry name" value="GNAT"/>
    <property type="match status" value="1"/>
</dbReference>
<accession>A0ABS5MLG6</accession>
<dbReference type="EMBL" id="JAGXBM010000004">
    <property type="protein sequence ID" value="MBS3696755.1"/>
    <property type="molecule type" value="Genomic_DNA"/>
</dbReference>
<dbReference type="InterPro" id="IPR016181">
    <property type="entry name" value="Acyl_CoA_acyltransferase"/>
</dbReference>
<comment type="caution">
    <text evidence="2">The sequence shown here is derived from an EMBL/GenBank/DDBJ whole genome shotgun (WGS) entry which is preliminary data.</text>
</comment>
<protein>
    <submittedName>
        <fullName evidence="2">GNAT family N-acetyltransferase</fullName>
    </submittedName>
</protein>
<feature type="domain" description="N-acetyltransferase" evidence="1">
    <location>
        <begin position="1"/>
        <end position="155"/>
    </location>
</feature>
<reference evidence="2 3" key="1">
    <citation type="submission" date="2021-05" db="EMBL/GenBank/DDBJ databases">
        <title>Staphylococcus fleurettii isolated from lake water in First Nation community in Manitoba, Canada.</title>
        <authorList>
            <person name="Bashar S."/>
            <person name="Murdock A."/>
            <person name="Patidar R."/>
            <person name="Golding G."/>
            <person name="Farenhorst A."/>
            <person name="Kumar A."/>
        </authorList>
    </citation>
    <scope>NUCLEOTIDE SEQUENCE [LARGE SCALE GENOMIC DNA]</scope>
    <source>
        <strain evidence="2 3">SF002</strain>
    </source>
</reference>
<evidence type="ECO:0000313" key="3">
    <source>
        <dbReference type="Proteomes" id="UP000681586"/>
    </source>
</evidence>
<evidence type="ECO:0000259" key="1">
    <source>
        <dbReference type="PROSITE" id="PS51186"/>
    </source>
</evidence>
<dbReference type="SUPFAM" id="SSF55729">
    <property type="entry name" value="Acyl-CoA N-acyltransferases (Nat)"/>
    <property type="match status" value="1"/>
</dbReference>